<dbReference type="InParanoid" id="A0A0D2X2F9"/>
<feature type="transmembrane region" description="Helical" evidence="2">
    <location>
        <begin position="185"/>
        <end position="205"/>
    </location>
</feature>
<keyword evidence="2" id="KW-0812">Transmembrane</keyword>
<keyword evidence="2" id="KW-1133">Transmembrane helix</keyword>
<name>A0A0D2X2F9_CAPO3</name>
<dbReference type="Proteomes" id="UP000008743">
    <property type="component" value="Unassembled WGS sequence"/>
</dbReference>
<sequence length="420" mass="46493">MTQHNAASLTDDDLSAIWQLHPNNRMEAFERLAEREHSSAPTTTMTTTTTDSAAAPEPPSRQPMHQHHQHQHHHHQEQEQEDFQPARMDAMNDAPIADHRAEPHPAQYPMALSASALAARAAQGVRIGGDRHGLDADSVLHYSSSMGSEPVATSSRLVSLLTLAVVYTLAAAPVMYDNSSLYDPYWALAPIPAAFWFAFGNHAFWQSERRGPTFRSGGFGAFDPTLAAHPIDHLNPPLAAGGPSQLRQLVLLAVLIVWSVRFVFCSLRRWQGLHHEDWRYADLRDTFPAGLYWAVSALAVHLMPSIAVFVGCLPLYPALVAGASEFNLLDVIAAALCLAAVMFEARADSQLQRFRRKGKGRPGEVLATGLWEYSRHPTYFGRVLFWWGLWLFGVAASFGRPFPSYTLLGPPRSHTAVQRV</sequence>
<evidence type="ECO:0000313" key="3">
    <source>
        <dbReference type="EMBL" id="KJE92489.1"/>
    </source>
</evidence>
<feature type="transmembrane region" description="Helical" evidence="2">
    <location>
        <begin position="291"/>
        <end position="316"/>
    </location>
</feature>
<proteinExistence type="predicted"/>
<feature type="transmembrane region" description="Helical" evidence="2">
    <location>
        <begin position="157"/>
        <end position="176"/>
    </location>
</feature>
<reference evidence="4" key="1">
    <citation type="submission" date="2011-02" db="EMBL/GenBank/DDBJ databases">
        <title>The Genome Sequence of Capsaspora owczarzaki ATCC 30864.</title>
        <authorList>
            <person name="Russ C."/>
            <person name="Cuomo C."/>
            <person name="Burger G."/>
            <person name="Gray M.W."/>
            <person name="Holland P.W.H."/>
            <person name="King N."/>
            <person name="Lang F.B.F."/>
            <person name="Roger A.J."/>
            <person name="Ruiz-Trillo I."/>
            <person name="Young S.K."/>
            <person name="Zeng Q."/>
            <person name="Gargeya S."/>
            <person name="Alvarado L."/>
            <person name="Berlin A."/>
            <person name="Chapman S.B."/>
            <person name="Chen Z."/>
            <person name="Freedman E."/>
            <person name="Gellesch M."/>
            <person name="Goldberg J."/>
            <person name="Griggs A."/>
            <person name="Gujja S."/>
            <person name="Heilman E."/>
            <person name="Heiman D."/>
            <person name="Howarth C."/>
            <person name="Mehta T."/>
            <person name="Neiman D."/>
            <person name="Pearson M."/>
            <person name="Roberts A."/>
            <person name="Saif S."/>
            <person name="Shea T."/>
            <person name="Shenoy N."/>
            <person name="Sisk P."/>
            <person name="Stolte C."/>
            <person name="Sykes S."/>
            <person name="White J."/>
            <person name="Yandava C."/>
            <person name="Haas B."/>
            <person name="Nusbaum C."/>
            <person name="Birren B."/>
        </authorList>
    </citation>
    <scope>NUCLEOTIDE SEQUENCE</scope>
    <source>
        <strain evidence="4">ATCC 30864</strain>
    </source>
</reference>
<dbReference type="InterPro" id="IPR010721">
    <property type="entry name" value="UstE-like"/>
</dbReference>
<dbReference type="GO" id="GO:0016020">
    <property type="term" value="C:membrane"/>
    <property type="evidence" value="ECO:0007669"/>
    <property type="project" value="TreeGrafter"/>
</dbReference>
<organism evidence="3 4">
    <name type="scientific">Capsaspora owczarzaki (strain ATCC 30864)</name>
    <dbReference type="NCBI Taxonomy" id="595528"/>
    <lineage>
        <taxon>Eukaryota</taxon>
        <taxon>Filasterea</taxon>
        <taxon>Capsaspora</taxon>
    </lineage>
</organism>
<dbReference type="OrthoDB" id="10267208at2759"/>
<dbReference type="Gene3D" id="1.20.120.1630">
    <property type="match status" value="1"/>
</dbReference>
<dbReference type="PANTHER" id="PTHR32251:SF23">
    <property type="entry name" value="3-OXO-5-ALPHA-STEROID 4-DEHYDROGENASE (DUF1295)"/>
    <property type="match status" value="1"/>
</dbReference>
<dbReference type="PhylomeDB" id="A0A0D2X2F9"/>
<dbReference type="Pfam" id="PF06966">
    <property type="entry name" value="DUF1295"/>
    <property type="match status" value="1"/>
</dbReference>
<feature type="transmembrane region" description="Helical" evidence="2">
    <location>
        <begin position="383"/>
        <end position="402"/>
    </location>
</feature>
<evidence type="ECO:0000256" key="1">
    <source>
        <dbReference type="SAM" id="MobiDB-lite"/>
    </source>
</evidence>
<dbReference type="AlphaFoldDB" id="A0A0D2X2F9"/>
<gene>
    <name evidence="3" type="ORF">CAOG_003446</name>
</gene>
<dbReference type="PANTHER" id="PTHR32251">
    <property type="entry name" value="3-OXO-5-ALPHA-STEROID 4-DEHYDROGENASE"/>
    <property type="match status" value="1"/>
</dbReference>
<evidence type="ECO:0000313" key="4">
    <source>
        <dbReference type="Proteomes" id="UP000008743"/>
    </source>
</evidence>
<evidence type="ECO:0008006" key="5">
    <source>
        <dbReference type="Google" id="ProtNLM"/>
    </source>
</evidence>
<dbReference type="EMBL" id="KE346363">
    <property type="protein sequence ID" value="KJE92489.1"/>
    <property type="molecule type" value="Genomic_DNA"/>
</dbReference>
<feature type="compositionally biased region" description="Basic residues" evidence="1">
    <location>
        <begin position="64"/>
        <end position="75"/>
    </location>
</feature>
<keyword evidence="4" id="KW-1185">Reference proteome</keyword>
<feature type="region of interest" description="Disordered" evidence="1">
    <location>
        <begin position="33"/>
        <end position="83"/>
    </location>
</feature>
<keyword evidence="2" id="KW-0472">Membrane</keyword>
<feature type="compositionally biased region" description="Low complexity" evidence="1">
    <location>
        <begin position="39"/>
        <end position="55"/>
    </location>
</feature>
<feature type="transmembrane region" description="Helical" evidence="2">
    <location>
        <begin position="328"/>
        <end position="347"/>
    </location>
</feature>
<protein>
    <recommendedName>
        <fullName evidence="5">Steroid 5-alpha reductase C-terminal domain-containing protein</fullName>
    </recommendedName>
</protein>
<evidence type="ECO:0000256" key="2">
    <source>
        <dbReference type="SAM" id="Phobius"/>
    </source>
</evidence>
<accession>A0A0D2X2F9</accession>
<dbReference type="eggNOG" id="KOG4650">
    <property type="taxonomic scope" value="Eukaryota"/>
</dbReference>